<keyword evidence="1" id="KW-0805">Transcription regulation</keyword>
<accession>A0A1I0DR84</accession>
<dbReference type="InterPro" id="IPR037923">
    <property type="entry name" value="HTH-like"/>
</dbReference>
<dbReference type="PANTHER" id="PTHR43280">
    <property type="entry name" value="ARAC-FAMILY TRANSCRIPTIONAL REGULATOR"/>
    <property type="match status" value="1"/>
</dbReference>
<evidence type="ECO:0000256" key="3">
    <source>
        <dbReference type="ARBA" id="ARBA00023163"/>
    </source>
</evidence>
<reference evidence="6" key="1">
    <citation type="submission" date="2016-10" db="EMBL/GenBank/DDBJ databases">
        <authorList>
            <person name="Varghese N."/>
            <person name="Submissions S."/>
        </authorList>
    </citation>
    <scope>NUCLEOTIDE SEQUENCE [LARGE SCALE GENOMIC DNA]</scope>
    <source>
        <strain evidence="6">DSM 15310</strain>
    </source>
</reference>
<evidence type="ECO:0000256" key="1">
    <source>
        <dbReference type="ARBA" id="ARBA00023015"/>
    </source>
</evidence>
<dbReference type="InterPro" id="IPR018060">
    <property type="entry name" value="HTH_AraC"/>
</dbReference>
<dbReference type="RefSeq" id="WP_177189738.1">
    <property type="nucleotide sequence ID" value="NZ_FOHS01000002.1"/>
</dbReference>
<dbReference type="GO" id="GO:0043565">
    <property type="term" value="F:sequence-specific DNA binding"/>
    <property type="evidence" value="ECO:0007669"/>
    <property type="project" value="InterPro"/>
</dbReference>
<dbReference type="EMBL" id="FOHS01000002">
    <property type="protein sequence ID" value="SET34904.1"/>
    <property type="molecule type" value="Genomic_DNA"/>
</dbReference>
<feature type="domain" description="HTH araC/xylS-type" evidence="4">
    <location>
        <begin position="189"/>
        <end position="287"/>
    </location>
</feature>
<evidence type="ECO:0000313" key="6">
    <source>
        <dbReference type="Proteomes" id="UP000198697"/>
    </source>
</evidence>
<protein>
    <submittedName>
        <fullName evidence="5">AraC-type DNA-binding protein</fullName>
    </submittedName>
</protein>
<keyword evidence="6" id="KW-1185">Reference proteome</keyword>
<dbReference type="STRING" id="82805.SAMN04487998_1518"/>
<evidence type="ECO:0000313" key="5">
    <source>
        <dbReference type="EMBL" id="SET34904.1"/>
    </source>
</evidence>
<dbReference type="Gene3D" id="1.10.10.60">
    <property type="entry name" value="Homeodomain-like"/>
    <property type="match status" value="1"/>
</dbReference>
<dbReference type="SUPFAM" id="SSF51215">
    <property type="entry name" value="Regulatory protein AraC"/>
    <property type="match status" value="1"/>
</dbReference>
<dbReference type="Pfam" id="PF12833">
    <property type="entry name" value="HTH_18"/>
    <property type="match status" value="1"/>
</dbReference>
<keyword evidence="2 5" id="KW-0238">DNA-binding</keyword>
<dbReference type="AlphaFoldDB" id="A0A1I0DR84"/>
<dbReference type="GO" id="GO:0003700">
    <property type="term" value="F:DNA-binding transcription factor activity"/>
    <property type="evidence" value="ECO:0007669"/>
    <property type="project" value="InterPro"/>
</dbReference>
<name>A0A1I0DR84_9BACT</name>
<dbReference type="SUPFAM" id="SSF46689">
    <property type="entry name" value="Homeodomain-like"/>
    <property type="match status" value="1"/>
</dbReference>
<gene>
    <name evidence="5" type="ORF">SAMN04487998_1518</name>
</gene>
<evidence type="ECO:0000256" key="2">
    <source>
        <dbReference type="ARBA" id="ARBA00023125"/>
    </source>
</evidence>
<dbReference type="PROSITE" id="PS01124">
    <property type="entry name" value="HTH_ARAC_FAMILY_2"/>
    <property type="match status" value="1"/>
</dbReference>
<dbReference type="SMART" id="SM00342">
    <property type="entry name" value="HTH_ARAC"/>
    <property type="match status" value="1"/>
</dbReference>
<keyword evidence="3" id="KW-0804">Transcription</keyword>
<dbReference type="PANTHER" id="PTHR43280:SF32">
    <property type="entry name" value="TRANSCRIPTIONAL REGULATORY PROTEIN"/>
    <property type="match status" value="1"/>
</dbReference>
<organism evidence="5 6">
    <name type="scientific">Hymenobacter actinosclerus</name>
    <dbReference type="NCBI Taxonomy" id="82805"/>
    <lineage>
        <taxon>Bacteria</taxon>
        <taxon>Pseudomonadati</taxon>
        <taxon>Bacteroidota</taxon>
        <taxon>Cytophagia</taxon>
        <taxon>Cytophagales</taxon>
        <taxon>Hymenobacteraceae</taxon>
        <taxon>Hymenobacter</taxon>
    </lineage>
</organism>
<proteinExistence type="predicted"/>
<sequence>MKASIPTYQLQAFTCQAQAAPDVFVPDYATGRPRIPLHQPYRGDYYKISLCLRGRAELTVDLAPYVVTPGCLLLATPEVIKQWQHVTDDYDTLSIFFTREFITHHHAATNRLRFLVAPAAHVCQLSAPEAASIGASLRFLQQKYRTPHVQRTHILQNILISLLYEVASSYDQPLAASPAATPRNQALAAGFRQLVQTHCTTERRVTFYAAALCVTPKYLNALVKEATGRTASNWISQAVVLEARTLLQNPTIPVCQVAASLQFADQFAFSRFFKQHTGLSPTAYRQVN</sequence>
<dbReference type="InterPro" id="IPR009057">
    <property type="entry name" value="Homeodomain-like_sf"/>
</dbReference>
<evidence type="ECO:0000259" key="4">
    <source>
        <dbReference type="PROSITE" id="PS01124"/>
    </source>
</evidence>
<dbReference type="Proteomes" id="UP000198697">
    <property type="component" value="Unassembled WGS sequence"/>
</dbReference>